<dbReference type="Pfam" id="PF07715">
    <property type="entry name" value="Plug"/>
    <property type="match status" value="1"/>
</dbReference>
<evidence type="ECO:0000313" key="19">
    <source>
        <dbReference type="EMBL" id="RKD91848.1"/>
    </source>
</evidence>
<evidence type="ECO:0000256" key="5">
    <source>
        <dbReference type="ARBA" id="ARBA00022496"/>
    </source>
</evidence>
<dbReference type="InterPro" id="IPR037066">
    <property type="entry name" value="Plug_dom_sf"/>
</dbReference>
<dbReference type="PROSITE" id="PS52016">
    <property type="entry name" value="TONB_DEPENDENT_REC_3"/>
    <property type="match status" value="1"/>
</dbReference>
<dbReference type="GO" id="GO:0009279">
    <property type="term" value="C:cell outer membrane"/>
    <property type="evidence" value="ECO:0007669"/>
    <property type="project" value="UniProtKB-SubCell"/>
</dbReference>
<dbReference type="PROSITE" id="PS01156">
    <property type="entry name" value="TONB_DEPENDENT_REC_2"/>
    <property type="match status" value="1"/>
</dbReference>
<dbReference type="GO" id="GO:0015891">
    <property type="term" value="P:siderophore transport"/>
    <property type="evidence" value="ECO:0007669"/>
    <property type="project" value="InterPro"/>
</dbReference>
<protein>
    <submittedName>
        <fullName evidence="19">Iron complex outermembrane receptor protein</fullName>
    </submittedName>
</protein>
<keyword evidence="3 14" id="KW-0813">Transport</keyword>
<dbReference type="SUPFAM" id="SSF56935">
    <property type="entry name" value="Porins"/>
    <property type="match status" value="1"/>
</dbReference>
<dbReference type="Pfam" id="PF00593">
    <property type="entry name" value="TonB_dep_Rec_b-barrel"/>
    <property type="match status" value="1"/>
</dbReference>
<dbReference type="AlphaFoldDB" id="A0A419W8P9"/>
<evidence type="ECO:0000256" key="15">
    <source>
        <dbReference type="RuleBase" id="RU003357"/>
    </source>
</evidence>
<keyword evidence="20" id="KW-1185">Reference proteome</keyword>
<keyword evidence="5" id="KW-0410">Iron transport</keyword>
<dbReference type="GO" id="GO:0038023">
    <property type="term" value="F:signaling receptor activity"/>
    <property type="evidence" value="ECO:0007669"/>
    <property type="project" value="InterPro"/>
</dbReference>
<feature type="chain" id="PRO_5019147380" evidence="16">
    <location>
        <begin position="21"/>
        <end position="814"/>
    </location>
</feature>
<keyword evidence="6 14" id="KW-0812">Transmembrane</keyword>
<evidence type="ECO:0000256" key="4">
    <source>
        <dbReference type="ARBA" id="ARBA00022452"/>
    </source>
</evidence>
<evidence type="ECO:0000256" key="1">
    <source>
        <dbReference type="ARBA" id="ARBA00004571"/>
    </source>
</evidence>
<comment type="caution">
    <text evidence="19">The sequence shown here is derived from an EMBL/GenBank/DDBJ whole genome shotgun (WGS) entry which is preliminary data.</text>
</comment>
<evidence type="ECO:0000313" key="20">
    <source>
        <dbReference type="Proteomes" id="UP000283387"/>
    </source>
</evidence>
<evidence type="ECO:0000256" key="14">
    <source>
        <dbReference type="PROSITE-ProRule" id="PRU01360"/>
    </source>
</evidence>
<evidence type="ECO:0000256" key="2">
    <source>
        <dbReference type="ARBA" id="ARBA00009810"/>
    </source>
</evidence>
<evidence type="ECO:0000256" key="13">
    <source>
        <dbReference type="ARBA" id="ARBA00023237"/>
    </source>
</evidence>
<dbReference type="InterPro" id="IPR010917">
    <property type="entry name" value="TonB_rcpt_CS"/>
</dbReference>
<keyword evidence="10 15" id="KW-0798">TonB box</keyword>
<evidence type="ECO:0000259" key="17">
    <source>
        <dbReference type="Pfam" id="PF00593"/>
    </source>
</evidence>
<dbReference type="PANTHER" id="PTHR32552:SF68">
    <property type="entry name" value="FERRICHROME OUTER MEMBRANE TRANSPORTER_PHAGE RECEPTOR"/>
    <property type="match status" value="1"/>
</dbReference>
<dbReference type="Pfam" id="PF13715">
    <property type="entry name" value="CarbopepD_reg_2"/>
    <property type="match status" value="1"/>
</dbReference>
<keyword evidence="13 14" id="KW-0998">Cell outer membrane</keyword>
<dbReference type="InterPro" id="IPR008969">
    <property type="entry name" value="CarboxyPept-like_regulatory"/>
</dbReference>
<accession>A0A419W8P9</accession>
<organism evidence="19 20">
    <name type="scientific">Mangrovibacterium diazotrophicum</name>
    <dbReference type="NCBI Taxonomy" id="1261403"/>
    <lineage>
        <taxon>Bacteria</taxon>
        <taxon>Pseudomonadati</taxon>
        <taxon>Bacteroidota</taxon>
        <taxon>Bacteroidia</taxon>
        <taxon>Marinilabiliales</taxon>
        <taxon>Prolixibacteraceae</taxon>
        <taxon>Mangrovibacterium</taxon>
    </lineage>
</organism>
<keyword evidence="9" id="KW-0406">Ion transport</keyword>
<comment type="similarity">
    <text evidence="2 14 15">Belongs to the TonB-dependent receptor family.</text>
</comment>
<evidence type="ECO:0000256" key="7">
    <source>
        <dbReference type="ARBA" id="ARBA00022729"/>
    </source>
</evidence>
<name>A0A419W8P9_9BACT</name>
<keyword evidence="4 14" id="KW-1134">Transmembrane beta strand</keyword>
<dbReference type="Gene3D" id="2.40.170.20">
    <property type="entry name" value="TonB-dependent receptor, beta-barrel domain"/>
    <property type="match status" value="1"/>
</dbReference>
<feature type="domain" description="TonB-dependent receptor-like beta-barrel" evidence="17">
    <location>
        <begin position="350"/>
        <end position="786"/>
    </location>
</feature>
<dbReference type="PANTHER" id="PTHR32552">
    <property type="entry name" value="FERRICHROME IRON RECEPTOR-RELATED"/>
    <property type="match status" value="1"/>
</dbReference>
<dbReference type="RefSeq" id="WP_120274242.1">
    <property type="nucleotide sequence ID" value="NZ_RAPN01000001.1"/>
</dbReference>
<dbReference type="EMBL" id="RAPN01000001">
    <property type="protein sequence ID" value="RKD91848.1"/>
    <property type="molecule type" value="Genomic_DNA"/>
</dbReference>
<keyword evidence="12 19" id="KW-0675">Receptor</keyword>
<evidence type="ECO:0000256" key="12">
    <source>
        <dbReference type="ARBA" id="ARBA00023170"/>
    </source>
</evidence>
<dbReference type="InterPro" id="IPR036942">
    <property type="entry name" value="Beta-barrel_TonB_sf"/>
</dbReference>
<feature type="domain" description="TonB-dependent receptor plug" evidence="18">
    <location>
        <begin position="135"/>
        <end position="229"/>
    </location>
</feature>
<dbReference type="OrthoDB" id="9775095at2"/>
<evidence type="ECO:0000256" key="3">
    <source>
        <dbReference type="ARBA" id="ARBA00022448"/>
    </source>
</evidence>
<evidence type="ECO:0000256" key="11">
    <source>
        <dbReference type="ARBA" id="ARBA00023136"/>
    </source>
</evidence>
<keyword evidence="11 14" id="KW-0472">Membrane</keyword>
<dbReference type="CDD" id="cd01347">
    <property type="entry name" value="ligand_gated_channel"/>
    <property type="match status" value="1"/>
</dbReference>
<evidence type="ECO:0000256" key="10">
    <source>
        <dbReference type="ARBA" id="ARBA00023077"/>
    </source>
</evidence>
<dbReference type="Gene3D" id="2.60.40.1120">
    <property type="entry name" value="Carboxypeptidase-like, regulatory domain"/>
    <property type="match status" value="1"/>
</dbReference>
<keyword evidence="7 16" id="KW-0732">Signal</keyword>
<dbReference type="Gene3D" id="2.170.130.10">
    <property type="entry name" value="TonB-dependent receptor, plug domain"/>
    <property type="match status" value="1"/>
</dbReference>
<comment type="subcellular location">
    <subcellularLocation>
        <location evidence="1 14">Cell outer membrane</location>
        <topology evidence="1 14">Multi-pass membrane protein</topology>
    </subcellularLocation>
</comment>
<dbReference type="InterPro" id="IPR000531">
    <property type="entry name" value="Beta-barrel_TonB"/>
</dbReference>
<feature type="signal peptide" evidence="16">
    <location>
        <begin position="1"/>
        <end position="20"/>
    </location>
</feature>
<evidence type="ECO:0000256" key="16">
    <source>
        <dbReference type="SAM" id="SignalP"/>
    </source>
</evidence>
<dbReference type="NCBIfam" id="TIGR01783">
    <property type="entry name" value="TonB-siderophor"/>
    <property type="match status" value="1"/>
</dbReference>
<evidence type="ECO:0000259" key="18">
    <source>
        <dbReference type="Pfam" id="PF07715"/>
    </source>
</evidence>
<evidence type="ECO:0000256" key="8">
    <source>
        <dbReference type="ARBA" id="ARBA00023004"/>
    </source>
</evidence>
<reference evidence="19 20" key="1">
    <citation type="submission" date="2018-09" db="EMBL/GenBank/DDBJ databases">
        <title>Genomic Encyclopedia of Archaeal and Bacterial Type Strains, Phase II (KMG-II): from individual species to whole genera.</title>
        <authorList>
            <person name="Goeker M."/>
        </authorList>
    </citation>
    <scope>NUCLEOTIDE SEQUENCE [LARGE SCALE GENOMIC DNA]</scope>
    <source>
        <strain evidence="19 20">DSM 27148</strain>
    </source>
</reference>
<dbReference type="GO" id="GO:0015344">
    <property type="term" value="F:siderophore uptake transmembrane transporter activity"/>
    <property type="evidence" value="ECO:0007669"/>
    <property type="project" value="TreeGrafter"/>
</dbReference>
<proteinExistence type="inferred from homology"/>
<keyword evidence="8" id="KW-0408">Iron</keyword>
<gene>
    <name evidence="19" type="ORF">BC643_2216</name>
</gene>
<dbReference type="InterPro" id="IPR010105">
    <property type="entry name" value="TonB_sidphr_rcpt"/>
</dbReference>
<evidence type="ECO:0000256" key="9">
    <source>
        <dbReference type="ARBA" id="ARBA00023065"/>
    </source>
</evidence>
<dbReference type="Proteomes" id="UP000283387">
    <property type="component" value="Unassembled WGS sequence"/>
</dbReference>
<sequence>MKKLGLLFCLVCLLFEFSIAQTYRVTGRVVDANQHPLVGVNITVSSSTKGTQTNESGAFVLENLSSSKLNLRFSFVGFRTLVQKVDLLQQNVDLGVVVLQESNENLDEVVVAKERTNRFTEKQSEYVAKMPLKNLENPQVYNVVNAELLEEQLVVNFDDALKNVPGMQKLWESTGRGNDGAGYYSMRGFSIQPTLMNGLPALTHGSPDPANIEAIEVMKGPSGTLYGSSLISYGGLINIVTKKPYESFGGEFTYLTGSYGLNRLTADVNLPLDEEGKVLFRLNTAYHYQNSWQDAGYRKSFFVAPTLSYQASERLSFLVVAELMQNEQTNQTMLFLNRSNALTFANIDEMPYDPKRSYTSNNLPVKNPAYSLQAQMNYKLSSAWTSQTAVSRSLTKALGYYSYLYESINTNTVTYLPNGAVFARYVSDQNATTDVTDIQQNFIGDFKVGGLRNRMVVGFDFMQRNYINNSTGYTTNGLVYIGSDDAQTVYDVVYGGETVSNFDSGVLSKQAMDALLEGVSVSNSITKEKVFGAYVSDVVNVSKALSVMASLRVDRFEGDPESDEDDQTAFSPKFGITYQPILDKLTVFANYMDGFSNVASQTVSDADGSNQRTKSFDPEHANQAEIGVKTSLWEDRLSASLSYYDIKVRNKVMTDPDNPRDYLQDGEVESKGVELSVIANPFSGFNAVLGYSFNDSEVVSGADGVVGTRPLEAGPENTFNFWASYRLQSGSLDGLGAGFGLNYIGENNIINYAATGTFTLPAYTILNASVFYEMDKFRLALKLDNLSDVEYYSGWSTINPQRPRTLSASFAYRF</sequence>
<dbReference type="InterPro" id="IPR012910">
    <property type="entry name" value="Plug_dom"/>
</dbReference>
<evidence type="ECO:0000256" key="6">
    <source>
        <dbReference type="ARBA" id="ARBA00022692"/>
    </source>
</evidence>
<dbReference type="InterPro" id="IPR039426">
    <property type="entry name" value="TonB-dep_rcpt-like"/>
</dbReference>
<dbReference type="SUPFAM" id="SSF49464">
    <property type="entry name" value="Carboxypeptidase regulatory domain-like"/>
    <property type="match status" value="1"/>
</dbReference>